<proteinExistence type="predicted"/>
<comment type="caution">
    <text evidence="1">The sequence shown here is derived from an EMBL/GenBank/DDBJ whole genome shotgun (WGS) entry which is preliminary data.</text>
</comment>
<reference evidence="1" key="2">
    <citation type="submission" date="2020-11" db="EMBL/GenBank/DDBJ databases">
        <authorList>
            <person name="McCartney M.A."/>
            <person name="Auch B."/>
            <person name="Kono T."/>
            <person name="Mallez S."/>
            <person name="Becker A."/>
            <person name="Gohl D.M."/>
            <person name="Silverstein K.A.T."/>
            <person name="Koren S."/>
            <person name="Bechman K.B."/>
            <person name="Herman A."/>
            <person name="Abrahante J.E."/>
            <person name="Garbe J."/>
        </authorList>
    </citation>
    <scope>NUCLEOTIDE SEQUENCE</scope>
    <source>
        <strain evidence="1">Duluth1</strain>
        <tissue evidence="1">Whole animal</tissue>
    </source>
</reference>
<keyword evidence="2" id="KW-1185">Reference proteome</keyword>
<dbReference type="Proteomes" id="UP000828390">
    <property type="component" value="Unassembled WGS sequence"/>
</dbReference>
<reference evidence="1" key="1">
    <citation type="journal article" date="2019" name="bioRxiv">
        <title>The Genome of the Zebra Mussel, Dreissena polymorpha: A Resource for Invasive Species Research.</title>
        <authorList>
            <person name="McCartney M.A."/>
            <person name="Auch B."/>
            <person name="Kono T."/>
            <person name="Mallez S."/>
            <person name="Zhang Y."/>
            <person name="Obille A."/>
            <person name="Becker A."/>
            <person name="Abrahante J.E."/>
            <person name="Garbe J."/>
            <person name="Badalamenti J.P."/>
            <person name="Herman A."/>
            <person name="Mangelson H."/>
            <person name="Liachko I."/>
            <person name="Sullivan S."/>
            <person name="Sone E.D."/>
            <person name="Koren S."/>
            <person name="Silverstein K.A.T."/>
            <person name="Beckman K.B."/>
            <person name="Gohl D.M."/>
        </authorList>
    </citation>
    <scope>NUCLEOTIDE SEQUENCE</scope>
    <source>
        <strain evidence="1">Duluth1</strain>
        <tissue evidence="1">Whole animal</tissue>
    </source>
</reference>
<sequence length="116" mass="13441">MQGVGNVKLFLSTVNQRLKDTFVQNWSSRLSDSTELPTYENKKRLIEHCQELLNRLAPTNPSEISHRYMRSGNQVLRSTKEEITRYKELGIKKSKRVEKGSLIKLPKKGDISSFFN</sequence>
<evidence type="ECO:0000313" key="2">
    <source>
        <dbReference type="Proteomes" id="UP000828390"/>
    </source>
</evidence>
<dbReference type="AlphaFoldDB" id="A0A9D4MHJ8"/>
<evidence type="ECO:0000313" key="1">
    <source>
        <dbReference type="EMBL" id="KAH3877717.1"/>
    </source>
</evidence>
<dbReference type="EMBL" id="JAIWYP010000001">
    <property type="protein sequence ID" value="KAH3877717.1"/>
    <property type="molecule type" value="Genomic_DNA"/>
</dbReference>
<organism evidence="1 2">
    <name type="scientific">Dreissena polymorpha</name>
    <name type="common">Zebra mussel</name>
    <name type="synonym">Mytilus polymorpha</name>
    <dbReference type="NCBI Taxonomy" id="45954"/>
    <lineage>
        <taxon>Eukaryota</taxon>
        <taxon>Metazoa</taxon>
        <taxon>Spiralia</taxon>
        <taxon>Lophotrochozoa</taxon>
        <taxon>Mollusca</taxon>
        <taxon>Bivalvia</taxon>
        <taxon>Autobranchia</taxon>
        <taxon>Heteroconchia</taxon>
        <taxon>Euheterodonta</taxon>
        <taxon>Imparidentia</taxon>
        <taxon>Neoheterodontei</taxon>
        <taxon>Myida</taxon>
        <taxon>Dreissenoidea</taxon>
        <taxon>Dreissenidae</taxon>
        <taxon>Dreissena</taxon>
    </lineage>
</organism>
<gene>
    <name evidence="1" type="ORF">DPMN_001593</name>
</gene>
<protein>
    <submittedName>
        <fullName evidence="1">Uncharacterized protein</fullName>
    </submittedName>
</protein>
<accession>A0A9D4MHJ8</accession>
<name>A0A9D4MHJ8_DREPO</name>